<dbReference type="InterPro" id="IPR038770">
    <property type="entry name" value="Na+/solute_symporter_sf"/>
</dbReference>
<comment type="caution">
    <text evidence="2">The sequence shown here is derived from an EMBL/GenBank/DDBJ whole genome shotgun (WGS) entry which is preliminary data.</text>
</comment>
<evidence type="ECO:0000313" key="3">
    <source>
        <dbReference type="Proteomes" id="UP001420932"/>
    </source>
</evidence>
<reference evidence="2 3" key="1">
    <citation type="submission" date="2024-01" db="EMBL/GenBank/DDBJ databases">
        <title>Genome assemblies of Stephania.</title>
        <authorList>
            <person name="Yang L."/>
        </authorList>
    </citation>
    <scope>NUCLEOTIDE SEQUENCE [LARGE SCALE GENOMIC DNA]</scope>
    <source>
        <strain evidence="2">YNDBR</strain>
        <tissue evidence="2">Leaf</tissue>
    </source>
</reference>
<dbReference type="PANTHER" id="PTHR10361:SF28">
    <property type="entry name" value="P3 PROTEIN-RELATED"/>
    <property type="match status" value="1"/>
</dbReference>
<dbReference type="InterPro" id="IPR004710">
    <property type="entry name" value="Bilac:Na_transpt"/>
</dbReference>
<feature type="region of interest" description="Disordered" evidence="1">
    <location>
        <begin position="1"/>
        <end position="21"/>
    </location>
</feature>
<evidence type="ECO:0000256" key="1">
    <source>
        <dbReference type="SAM" id="MobiDB-lite"/>
    </source>
</evidence>
<sequence length="392" mass="42570">MAPTTGSNGRGGQWMKSKNANKREDMRGLGRWIAASPTPHWPAIAIPSSLPLRRHPRPDHGGAEEAGNTKGCVEAVGEGVSTLFPVWVGLGCVLGLYRPTSFNWVRPKWTIAGITVTLLGMGMTLTLDDLMPNELQYSNETVEAGSYGNIILKLLDLQRGDSLFQYGHPHRIKSMKVVDGLDALKILSPLVAQLVAAGGLVGWSDVCLTHLKFFILGCASSCTYWCSAEPILSKCGKVVSPLMPPISVATVAILCGNAIAQNASAILMSGQQVVLSVCLLRASGFFFGYILSRALGLYVSSSRTISIEVGMQVSDKFYSRQLNLVISSQIFFIVSKLYSFLSVLQNSVLGVVLAGQHFGNPGCSALCSFQRLPLYIWQFICWNLEIQHDNRE</sequence>
<dbReference type="Gene3D" id="1.20.1530.20">
    <property type="match status" value="2"/>
</dbReference>
<dbReference type="AlphaFoldDB" id="A0AAP0KE02"/>
<protein>
    <submittedName>
        <fullName evidence="2">Uncharacterized protein</fullName>
    </submittedName>
</protein>
<accession>A0AAP0KE02</accession>
<dbReference type="Proteomes" id="UP001420932">
    <property type="component" value="Unassembled WGS sequence"/>
</dbReference>
<gene>
    <name evidence="2" type="ORF">Syun_009086</name>
</gene>
<name>A0AAP0KE02_9MAGN</name>
<evidence type="ECO:0000313" key="2">
    <source>
        <dbReference type="EMBL" id="KAK9150777.1"/>
    </source>
</evidence>
<organism evidence="2 3">
    <name type="scientific">Stephania yunnanensis</name>
    <dbReference type="NCBI Taxonomy" id="152371"/>
    <lineage>
        <taxon>Eukaryota</taxon>
        <taxon>Viridiplantae</taxon>
        <taxon>Streptophyta</taxon>
        <taxon>Embryophyta</taxon>
        <taxon>Tracheophyta</taxon>
        <taxon>Spermatophyta</taxon>
        <taxon>Magnoliopsida</taxon>
        <taxon>Ranunculales</taxon>
        <taxon>Menispermaceae</taxon>
        <taxon>Menispermoideae</taxon>
        <taxon>Cissampelideae</taxon>
        <taxon>Stephania</taxon>
    </lineage>
</organism>
<dbReference type="EMBL" id="JBBNAF010000004">
    <property type="protein sequence ID" value="KAK9150777.1"/>
    <property type="molecule type" value="Genomic_DNA"/>
</dbReference>
<dbReference type="GO" id="GO:0016020">
    <property type="term" value="C:membrane"/>
    <property type="evidence" value="ECO:0007669"/>
    <property type="project" value="UniProtKB-SubCell"/>
</dbReference>
<keyword evidence="3" id="KW-1185">Reference proteome</keyword>
<dbReference type="PANTHER" id="PTHR10361">
    <property type="entry name" value="SODIUM-BILE ACID COTRANSPORTER"/>
    <property type="match status" value="1"/>
</dbReference>
<proteinExistence type="predicted"/>